<evidence type="ECO:0000256" key="16">
    <source>
        <dbReference type="ARBA" id="ARBA00057340"/>
    </source>
</evidence>
<evidence type="ECO:0000256" key="20">
    <source>
        <dbReference type="SAM" id="MobiDB-lite"/>
    </source>
</evidence>
<name>A0A2I3H558_NOMLE</name>
<evidence type="ECO:0000259" key="21">
    <source>
        <dbReference type="PROSITE" id="PS51036"/>
    </source>
</evidence>
<feature type="region of interest" description="Disordered" evidence="20">
    <location>
        <begin position="380"/>
        <end position="408"/>
    </location>
</feature>
<dbReference type="GO" id="GO:0015031">
    <property type="term" value="P:protein transport"/>
    <property type="evidence" value="ECO:0007669"/>
    <property type="project" value="UniProtKB-KW"/>
</dbReference>
<feature type="compositionally biased region" description="Low complexity" evidence="20">
    <location>
        <begin position="69"/>
        <end position="84"/>
    </location>
</feature>
<evidence type="ECO:0000256" key="6">
    <source>
        <dbReference type="ARBA" id="ARBA00022553"/>
    </source>
</evidence>
<dbReference type="InterPro" id="IPR045046">
    <property type="entry name" value="Vps9-like"/>
</dbReference>
<evidence type="ECO:0000256" key="1">
    <source>
        <dbReference type="ARBA" id="ARBA00004172"/>
    </source>
</evidence>
<sequence length="408" mass="47044">MSLKSERRGIHVDQSDLLCKKGCGYYGNPAWQGFCSKCWREEYHKARQKQIQEDWELAERLQREEEEAFASSQSSQGAQSLTFSKFEEKKTNEKTRKVTTVKKFFSASSRVGSKKVPPERVEKIMDQIEKYIMTRLYKHVFCPETTDDEKKDLAIQKRIRALRWVTPQMLCVPVNEDIPEVSDMVVKAITDIIEMDSKRVPRDKLACITKCSKHIFNAIKITKNEPASADDFLPTLIYIVLKGNPPRLQSNIQYITRFCNPSRLMTGEDGYYFTNLCCAVAFIEKLDAQSLNLSQEDFDRYMSGQTSPRKQEAESWSPDACLGVKQMYKNLDLLSQLNERQERIMSEAKKLEKDLIDWTDGIAREVQDIVEKYPLEIKPPNQPLAAIDSENIENDKLPPPLQPQVYAG</sequence>
<feature type="region of interest" description="Disordered" evidence="20">
    <location>
        <begin position="66"/>
        <end position="85"/>
    </location>
</feature>
<comment type="subcellular location">
    <subcellularLocation>
        <location evidence="3">Cytoplasm</location>
    </subcellularLocation>
    <subcellularLocation>
        <location evidence="2">Early endosome</location>
    </subcellularLocation>
    <subcellularLocation>
        <location evidence="1">Recycling endosome</location>
    </subcellularLocation>
</comment>
<dbReference type="Gene3D" id="1.20.5.4770">
    <property type="match status" value="1"/>
</dbReference>
<dbReference type="InterPro" id="IPR002653">
    <property type="entry name" value="Znf_A20"/>
</dbReference>
<organism evidence="23 24">
    <name type="scientific">Nomascus leucogenys</name>
    <name type="common">Northern white-cheeked gibbon</name>
    <name type="synonym">Hylobates leucogenys</name>
    <dbReference type="NCBI Taxonomy" id="61853"/>
    <lineage>
        <taxon>Eukaryota</taxon>
        <taxon>Metazoa</taxon>
        <taxon>Chordata</taxon>
        <taxon>Craniata</taxon>
        <taxon>Vertebrata</taxon>
        <taxon>Euteleostomi</taxon>
        <taxon>Mammalia</taxon>
        <taxon>Eutheria</taxon>
        <taxon>Euarchontoglires</taxon>
        <taxon>Primates</taxon>
        <taxon>Haplorrhini</taxon>
        <taxon>Catarrhini</taxon>
        <taxon>Hylobatidae</taxon>
        <taxon>Nomascus</taxon>
    </lineage>
</organism>
<dbReference type="SMART" id="SM00259">
    <property type="entry name" value="ZnF_A20"/>
    <property type="match status" value="1"/>
</dbReference>
<keyword evidence="9" id="KW-0967">Endosome</keyword>
<evidence type="ECO:0000256" key="9">
    <source>
        <dbReference type="ARBA" id="ARBA00022753"/>
    </source>
</evidence>
<evidence type="ECO:0000259" key="22">
    <source>
        <dbReference type="PROSITE" id="PS51205"/>
    </source>
</evidence>
<evidence type="ECO:0000256" key="3">
    <source>
        <dbReference type="ARBA" id="ARBA00004496"/>
    </source>
</evidence>
<evidence type="ECO:0000256" key="11">
    <source>
        <dbReference type="ARBA" id="ARBA00022786"/>
    </source>
</evidence>
<keyword evidence="11" id="KW-0833">Ubl conjugation pathway</keyword>
<dbReference type="AlphaFoldDB" id="A0A2I3H558"/>
<dbReference type="GO" id="GO:0008270">
    <property type="term" value="F:zinc ion binding"/>
    <property type="evidence" value="ECO:0007669"/>
    <property type="project" value="UniProtKB-KW"/>
</dbReference>
<feature type="domain" description="A20-type" evidence="21">
    <location>
        <begin position="13"/>
        <end position="47"/>
    </location>
</feature>
<keyword evidence="24" id="KW-1185">Reference proteome</keyword>
<dbReference type="Ensembl" id="ENSNLET00000057584.1">
    <property type="protein sequence ID" value="ENSNLEP00000038793.1"/>
    <property type="gene ID" value="ENSNLEG00000013370.3"/>
</dbReference>
<dbReference type="Pfam" id="PF02204">
    <property type="entry name" value="VPS9"/>
    <property type="match status" value="1"/>
</dbReference>
<evidence type="ECO:0000256" key="5">
    <source>
        <dbReference type="ARBA" id="ARBA00022490"/>
    </source>
</evidence>
<evidence type="ECO:0000256" key="8">
    <source>
        <dbReference type="ARBA" id="ARBA00022723"/>
    </source>
</evidence>
<dbReference type="GO" id="GO:0003677">
    <property type="term" value="F:DNA binding"/>
    <property type="evidence" value="ECO:0007669"/>
    <property type="project" value="InterPro"/>
</dbReference>
<evidence type="ECO:0000256" key="14">
    <source>
        <dbReference type="ARBA" id="ARBA00022927"/>
    </source>
</evidence>
<dbReference type="PROSITE" id="PS51205">
    <property type="entry name" value="VPS9"/>
    <property type="match status" value="1"/>
</dbReference>
<dbReference type="InterPro" id="IPR003123">
    <property type="entry name" value="VPS9"/>
</dbReference>
<dbReference type="PROSITE" id="PS51036">
    <property type="entry name" value="ZF_A20"/>
    <property type="match status" value="1"/>
</dbReference>
<evidence type="ECO:0000256" key="7">
    <source>
        <dbReference type="ARBA" id="ARBA00022583"/>
    </source>
</evidence>
<evidence type="ECO:0000256" key="4">
    <source>
        <dbReference type="ARBA" id="ARBA00022448"/>
    </source>
</evidence>
<evidence type="ECO:0000313" key="23">
    <source>
        <dbReference type="Ensembl" id="ENSNLEP00000038793.1"/>
    </source>
</evidence>
<dbReference type="GeneTree" id="ENSGT00940000154540"/>
<evidence type="ECO:0000256" key="17">
    <source>
        <dbReference type="ARBA" id="ARBA00070149"/>
    </source>
</evidence>
<dbReference type="GO" id="GO:0005085">
    <property type="term" value="F:guanyl-nucleotide exchange factor activity"/>
    <property type="evidence" value="ECO:0007669"/>
    <property type="project" value="InterPro"/>
</dbReference>
<dbReference type="GO" id="GO:0006897">
    <property type="term" value="P:endocytosis"/>
    <property type="evidence" value="ECO:0007669"/>
    <property type="project" value="UniProtKB-KW"/>
</dbReference>
<dbReference type="SMART" id="SM00167">
    <property type="entry name" value="VPS9"/>
    <property type="match status" value="1"/>
</dbReference>
<dbReference type="FunFam" id="1.20.5.4770:FF:000002">
    <property type="entry name" value="rab5 GDP/GTP exchange factor isoform X1"/>
    <property type="match status" value="1"/>
</dbReference>
<reference evidence="23" key="3">
    <citation type="submission" date="2025-09" db="UniProtKB">
        <authorList>
            <consortium name="Ensembl"/>
        </authorList>
    </citation>
    <scope>IDENTIFICATION</scope>
</reference>
<dbReference type="Proteomes" id="UP000001073">
    <property type="component" value="Chromosome 17"/>
</dbReference>
<dbReference type="SUPFAM" id="SSF57716">
    <property type="entry name" value="Glucocorticoid receptor-like (DNA-binding domain)"/>
    <property type="match status" value="1"/>
</dbReference>
<evidence type="ECO:0000256" key="18">
    <source>
        <dbReference type="ARBA" id="ARBA00077011"/>
    </source>
</evidence>
<evidence type="ECO:0000256" key="15">
    <source>
        <dbReference type="ARBA" id="ARBA00022990"/>
    </source>
</evidence>
<dbReference type="GO" id="GO:0030139">
    <property type="term" value="C:endocytic vesicle"/>
    <property type="evidence" value="ECO:0007669"/>
    <property type="project" value="TreeGrafter"/>
</dbReference>
<dbReference type="EMBL" id="ADFV01091771">
    <property type="status" value="NOT_ANNOTATED_CDS"/>
    <property type="molecule type" value="Genomic_DNA"/>
</dbReference>
<evidence type="ECO:0000256" key="13">
    <source>
        <dbReference type="ARBA" id="ARBA00022843"/>
    </source>
</evidence>
<dbReference type="FunFam" id="1.20.1050.80:FF:000003">
    <property type="entry name" value="rab5 GDP/GTP exchange factor isoform X2"/>
    <property type="match status" value="1"/>
</dbReference>
<dbReference type="PANTHER" id="PTHR23101">
    <property type="entry name" value="RAB GDP/GTP EXCHANGE FACTOR"/>
    <property type="match status" value="1"/>
</dbReference>
<accession>A0A2I3H558</accession>
<dbReference type="SUPFAM" id="SSF109993">
    <property type="entry name" value="VPS9 domain"/>
    <property type="match status" value="1"/>
</dbReference>
<keyword evidence="10 19" id="KW-0863">Zinc-finger</keyword>
<dbReference type="PANTHER" id="PTHR23101:SF126">
    <property type="entry name" value="RAB5 GDP_GTP EXCHANGE FACTOR"/>
    <property type="match status" value="1"/>
</dbReference>
<dbReference type="Gene3D" id="1.20.1050.80">
    <property type="entry name" value="VPS9 domain"/>
    <property type="match status" value="1"/>
</dbReference>
<keyword evidence="4" id="KW-0813">Transport</keyword>
<evidence type="ECO:0000256" key="19">
    <source>
        <dbReference type="PROSITE-ProRule" id="PRU00451"/>
    </source>
</evidence>
<keyword evidence="8" id="KW-0479">Metal-binding</keyword>
<reference evidence="23" key="2">
    <citation type="submission" date="2025-08" db="UniProtKB">
        <authorList>
            <consortium name="Ensembl"/>
        </authorList>
    </citation>
    <scope>IDENTIFICATION</scope>
</reference>
<dbReference type="GO" id="GO:0055037">
    <property type="term" value="C:recycling endosome"/>
    <property type="evidence" value="ECO:0007669"/>
    <property type="project" value="UniProtKB-SubCell"/>
</dbReference>
<evidence type="ECO:0000313" key="24">
    <source>
        <dbReference type="Proteomes" id="UP000001073"/>
    </source>
</evidence>
<keyword evidence="5" id="KW-0963">Cytoplasm</keyword>
<reference evidence="23 24" key="1">
    <citation type="submission" date="2012-10" db="EMBL/GenBank/DDBJ databases">
        <authorList>
            <consortium name="Gibbon Genome Sequencing Consortium"/>
        </authorList>
    </citation>
    <scope>NUCLEOTIDE SEQUENCE [LARGE SCALE GENOMIC DNA]</scope>
</reference>
<dbReference type="EMBL" id="ADFV01091770">
    <property type="status" value="NOT_ANNOTATED_CDS"/>
    <property type="molecule type" value="Genomic_DNA"/>
</dbReference>
<dbReference type="Pfam" id="PF01754">
    <property type="entry name" value="zf-A20"/>
    <property type="match status" value="1"/>
</dbReference>
<keyword evidence="14" id="KW-0653">Protein transport</keyword>
<keyword evidence="15" id="KW-0007">Acetylation</keyword>
<protein>
    <recommendedName>
        <fullName evidence="17">Rab5 GDP/GTP exchange factor</fullName>
    </recommendedName>
    <alternativeName>
        <fullName evidence="18">Rabex-5</fullName>
    </alternativeName>
</protein>
<evidence type="ECO:0000256" key="2">
    <source>
        <dbReference type="ARBA" id="ARBA00004412"/>
    </source>
</evidence>
<evidence type="ECO:0000256" key="10">
    <source>
        <dbReference type="ARBA" id="ARBA00022771"/>
    </source>
</evidence>
<dbReference type="GO" id="GO:0031267">
    <property type="term" value="F:small GTPase binding"/>
    <property type="evidence" value="ECO:0007669"/>
    <property type="project" value="TreeGrafter"/>
</dbReference>
<evidence type="ECO:0000256" key="12">
    <source>
        <dbReference type="ARBA" id="ARBA00022833"/>
    </source>
</evidence>
<proteinExistence type="predicted"/>
<dbReference type="Gene3D" id="1.10.246.120">
    <property type="match status" value="1"/>
</dbReference>
<dbReference type="GO" id="GO:0005829">
    <property type="term" value="C:cytosol"/>
    <property type="evidence" value="ECO:0007669"/>
    <property type="project" value="TreeGrafter"/>
</dbReference>
<keyword evidence="12" id="KW-0862">Zinc</keyword>
<keyword evidence="13" id="KW-0832">Ubl conjugation</keyword>
<gene>
    <name evidence="23" type="primary">RABGEF1</name>
</gene>
<feature type="domain" description="VPS9" evidence="22">
    <location>
        <begin position="149"/>
        <end position="292"/>
    </location>
</feature>
<keyword evidence="6" id="KW-0597">Phosphoprotein</keyword>
<comment type="function">
    <text evidence="16">Rab effector protein acting as linker between gamma-adaptin, RAB4A or RAB5A. Involved in endocytic membrane fusion and membrane trafficking of recycling endosomes. Stimulates nucleotide exchange on RAB5A. Can act as a ubiquitin ligase.</text>
</comment>
<dbReference type="GO" id="GO:0005769">
    <property type="term" value="C:early endosome"/>
    <property type="evidence" value="ECO:0007669"/>
    <property type="project" value="UniProtKB-SubCell"/>
</dbReference>
<keyword evidence="7" id="KW-0254">Endocytosis</keyword>
<dbReference type="InterPro" id="IPR037191">
    <property type="entry name" value="VPS9_dom_sf"/>
</dbReference>